<dbReference type="PROSITE" id="PS50106">
    <property type="entry name" value="PDZ"/>
    <property type="match status" value="1"/>
</dbReference>
<reference evidence="4" key="1">
    <citation type="journal article" date="2008" name="Nat. Genet.">
        <title>The Pristionchus pacificus genome provides a unique perspective on nematode lifestyle and parasitism.</title>
        <authorList>
            <person name="Dieterich C."/>
            <person name="Clifton S.W."/>
            <person name="Schuster L.N."/>
            <person name="Chinwalla A."/>
            <person name="Delehaunty K."/>
            <person name="Dinkelacker I."/>
            <person name="Fulton L."/>
            <person name="Fulton R."/>
            <person name="Godfrey J."/>
            <person name="Minx P."/>
            <person name="Mitreva M."/>
            <person name="Roeseler W."/>
            <person name="Tian H."/>
            <person name="Witte H."/>
            <person name="Yang S.P."/>
            <person name="Wilson R.K."/>
            <person name="Sommer R.J."/>
        </authorList>
    </citation>
    <scope>NUCLEOTIDE SEQUENCE [LARGE SCALE GENOMIC DNA]</scope>
    <source>
        <strain evidence="4">PS312</strain>
    </source>
</reference>
<dbReference type="InterPro" id="IPR001478">
    <property type="entry name" value="PDZ"/>
</dbReference>
<keyword evidence="2" id="KW-0812">Transmembrane</keyword>
<reference evidence="3" key="2">
    <citation type="submission" date="2022-06" db="UniProtKB">
        <authorList>
            <consortium name="EnsemblMetazoa"/>
        </authorList>
    </citation>
    <scope>IDENTIFICATION</scope>
    <source>
        <strain evidence="3">PS312</strain>
    </source>
</reference>
<name>A0A2A6BAA1_PRIPA</name>
<protein>
    <submittedName>
        <fullName evidence="3">PDZ domain-containing protein</fullName>
    </submittedName>
</protein>
<dbReference type="InterPro" id="IPR036034">
    <property type="entry name" value="PDZ_sf"/>
</dbReference>
<accession>A0A8R1UQ10</accession>
<evidence type="ECO:0000313" key="3">
    <source>
        <dbReference type="EnsemblMetazoa" id="PPA37572.1"/>
    </source>
</evidence>
<evidence type="ECO:0000313" key="4">
    <source>
        <dbReference type="Proteomes" id="UP000005239"/>
    </source>
</evidence>
<feature type="transmembrane region" description="Helical" evidence="2">
    <location>
        <begin position="229"/>
        <end position="250"/>
    </location>
</feature>
<dbReference type="EnsemblMetazoa" id="PPA37572.1">
    <property type="protein sequence ID" value="PPA37572.1"/>
    <property type="gene ID" value="WBGene00275941"/>
</dbReference>
<dbReference type="Proteomes" id="UP000005239">
    <property type="component" value="Unassembled WGS sequence"/>
</dbReference>
<evidence type="ECO:0000256" key="2">
    <source>
        <dbReference type="SAM" id="Phobius"/>
    </source>
</evidence>
<accession>A0A2A6BAA1</accession>
<dbReference type="AlphaFoldDB" id="A0A2A6BAA1"/>
<gene>
    <name evidence="3" type="primary">WBGene00275941</name>
</gene>
<keyword evidence="2" id="KW-0472">Membrane</keyword>
<keyword evidence="4" id="KW-1185">Reference proteome</keyword>
<proteinExistence type="predicted"/>
<sequence>MINRKRLFPHSNHQSSLSLRLLTGDSSTMDNAPVDVASSDDEYELICASPLKNAKVVTDETAETIRKMKLEIDELKMGQRLLQKQINDNMREQHKESTDPTSTEIQVEGKEGSDSNPPGTSPASNCEAPKVPTNTNEYIDMPHRSVTLTRGENGLLGFKQSFTCVHSVTSGSSADLKGLRRGDQLISVDGVKREGWTKAFMDTIKSRDTITLEVRYNPKQLEAEEREGITYFILVCIVVLFFVVFITSLFF</sequence>
<feature type="compositionally biased region" description="Polar residues" evidence="1">
    <location>
        <begin position="114"/>
        <end position="124"/>
    </location>
</feature>
<dbReference type="Pfam" id="PF00595">
    <property type="entry name" value="PDZ"/>
    <property type="match status" value="1"/>
</dbReference>
<evidence type="ECO:0000256" key="1">
    <source>
        <dbReference type="SAM" id="MobiDB-lite"/>
    </source>
</evidence>
<dbReference type="Gene3D" id="2.30.42.10">
    <property type="match status" value="1"/>
</dbReference>
<feature type="region of interest" description="Disordered" evidence="1">
    <location>
        <begin position="90"/>
        <end position="138"/>
    </location>
</feature>
<dbReference type="SUPFAM" id="SSF50156">
    <property type="entry name" value="PDZ domain-like"/>
    <property type="match status" value="1"/>
</dbReference>
<keyword evidence="2" id="KW-1133">Transmembrane helix</keyword>
<dbReference type="SMART" id="SM00228">
    <property type="entry name" value="PDZ"/>
    <property type="match status" value="1"/>
</dbReference>
<organism evidence="3 4">
    <name type="scientific">Pristionchus pacificus</name>
    <name type="common">Parasitic nematode worm</name>
    <dbReference type="NCBI Taxonomy" id="54126"/>
    <lineage>
        <taxon>Eukaryota</taxon>
        <taxon>Metazoa</taxon>
        <taxon>Ecdysozoa</taxon>
        <taxon>Nematoda</taxon>
        <taxon>Chromadorea</taxon>
        <taxon>Rhabditida</taxon>
        <taxon>Rhabditina</taxon>
        <taxon>Diplogasteromorpha</taxon>
        <taxon>Diplogasteroidea</taxon>
        <taxon>Neodiplogasteridae</taxon>
        <taxon>Pristionchus</taxon>
    </lineage>
</organism>